<evidence type="ECO:0000313" key="4">
    <source>
        <dbReference type="Proteomes" id="UP000186922"/>
    </source>
</evidence>
<evidence type="ECO:0000313" key="3">
    <source>
        <dbReference type="EMBL" id="GAU93508.1"/>
    </source>
</evidence>
<name>A0A1D1V4S7_RAMVA</name>
<dbReference type="EMBL" id="BDGG01000002">
    <property type="protein sequence ID" value="GAU93508.1"/>
    <property type="molecule type" value="Genomic_DNA"/>
</dbReference>
<evidence type="ECO:0008006" key="5">
    <source>
        <dbReference type="Google" id="ProtNLM"/>
    </source>
</evidence>
<protein>
    <recommendedName>
        <fullName evidence="5">Borealin N-terminal domain-containing protein</fullName>
    </recommendedName>
</protein>
<dbReference type="Proteomes" id="UP000186922">
    <property type="component" value="Unassembled WGS sequence"/>
</dbReference>
<keyword evidence="2" id="KW-0732">Signal</keyword>
<sequence length="270" mass="30833">MILILIQFLDCSHTLSFHLPFSLLIPLCHYELTCAGNFEPERFLRVGSATSDQQTATMSTRSRASSKASMSRKSEKEMEAETRMCSKTEYGAALVARYTEMYSGLKDEENRQIQKYKRAFSRLKKEEGIMFEKLCNLLPSEQLDMTTSELERILTDNETIFRLSEQGKMARRKSRPLVKIPVTLSNRSKPKRRSIFLRTQPASFPTGWRETVTLDASGDPKKSLPRLAQSGEAVFSARGSPITLVKHLLTLPRSELRENYVMDFEESTDV</sequence>
<reference evidence="3 4" key="1">
    <citation type="journal article" date="2016" name="Nat. Commun.">
        <title>Extremotolerant tardigrade genome and improved radiotolerance of human cultured cells by tardigrade-unique protein.</title>
        <authorList>
            <person name="Hashimoto T."/>
            <person name="Horikawa D.D."/>
            <person name="Saito Y."/>
            <person name="Kuwahara H."/>
            <person name="Kozuka-Hata H."/>
            <person name="Shin-I T."/>
            <person name="Minakuchi Y."/>
            <person name="Ohishi K."/>
            <person name="Motoyama A."/>
            <person name="Aizu T."/>
            <person name="Enomoto A."/>
            <person name="Kondo K."/>
            <person name="Tanaka S."/>
            <person name="Hara Y."/>
            <person name="Koshikawa S."/>
            <person name="Sagara H."/>
            <person name="Miura T."/>
            <person name="Yokobori S."/>
            <person name="Miyagawa K."/>
            <person name="Suzuki Y."/>
            <person name="Kubo T."/>
            <person name="Oyama M."/>
            <person name="Kohara Y."/>
            <person name="Fujiyama A."/>
            <person name="Arakawa K."/>
            <person name="Katayama T."/>
            <person name="Toyoda A."/>
            <person name="Kunieda T."/>
        </authorList>
    </citation>
    <scope>NUCLEOTIDE SEQUENCE [LARGE SCALE GENOMIC DNA]</scope>
    <source>
        <strain evidence="3 4">YOKOZUNA-1</strain>
    </source>
</reference>
<feature type="region of interest" description="Disordered" evidence="1">
    <location>
        <begin position="54"/>
        <end position="77"/>
    </location>
</feature>
<feature type="signal peptide" evidence="2">
    <location>
        <begin position="1"/>
        <end position="16"/>
    </location>
</feature>
<gene>
    <name evidence="3" type="primary">RvY_05439-1</name>
    <name evidence="3" type="synonym">RvY_05439.1</name>
    <name evidence="3" type="ORF">RvY_05439</name>
</gene>
<evidence type="ECO:0000256" key="2">
    <source>
        <dbReference type="SAM" id="SignalP"/>
    </source>
</evidence>
<accession>A0A1D1V4S7</accession>
<dbReference type="AlphaFoldDB" id="A0A1D1V4S7"/>
<feature type="compositionally biased region" description="Low complexity" evidence="1">
    <location>
        <begin position="55"/>
        <end position="71"/>
    </location>
</feature>
<proteinExistence type="predicted"/>
<organism evidence="3 4">
    <name type="scientific">Ramazzottius varieornatus</name>
    <name type="common">Water bear</name>
    <name type="synonym">Tardigrade</name>
    <dbReference type="NCBI Taxonomy" id="947166"/>
    <lineage>
        <taxon>Eukaryota</taxon>
        <taxon>Metazoa</taxon>
        <taxon>Ecdysozoa</taxon>
        <taxon>Tardigrada</taxon>
        <taxon>Eutardigrada</taxon>
        <taxon>Parachela</taxon>
        <taxon>Hypsibioidea</taxon>
        <taxon>Ramazzottiidae</taxon>
        <taxon>Ramazzottius</taxon>
    </lineage>
</organism>
<feature type="chain" id="PRO_5008898034" description="Borealin N-terminal domain-containing protein" evidence="2">
    <location>
        <begin position="17"/>
        <end position="270"/>
    </location>
</feature>
<keyword evidence="4" id="KW-1185">Reference proteome</keyword>
<evidence type="ECO:0000256" key="1">
    <source>
        <dbReference type="SAM" id="MobiDB-lite"/>
    </source>
</evidence>
<comment type="caution">
    <text evidence="3">The sequence shown here is derived from an EMBL/GenBank/DDBJ whole genome shotgun (WGS) entry which is preliminary data.</text>
</comment>